<protein>
    <submittedName>
        <fullName evidence="2">Uncharacterized protein</fullName>
    </submittedName>
</protein>
<keyword evidence="1" id="KW-0472">Membrane</keyword>
<name>A0A671RBL8_9TELE</name>
<sequence>MASLLITFLNLEICNILTTYIIIYLSIFSLCPVLYT</sequence>
<reference evidence="2" key="1">
    <citation type="submission" date="2025-08" db="UniProtKB">
        <authorList>
            <consortium name="Ensembl"/>
        </authorList>
    </citation>
    <scope>IDENTIFICATION</scope>
</reference>
<proteinExistence type="predicted"/>
<keyword evidence="1" id="KW-1133">Transmembrane helix</keyword>
<evidence type="ECO:0000256" key="1">
    <source>
        <dbReference type="SAM" id="Phobius"/>
    </source>
</evidence>
<feature type="transmembrane region" description="Helical" evidence="1">
    <location>
        <begin position="12"/>
        <end position="35"/>
    </location>
</feature>
<dbReference type="Ensembl" id="ENSSANT00000085795.1">
    <property type="protein sequence ID" value="ENSSANP00000080719.1"/>
    <property type="gene ID" value="ENSSANG00000040135.1"/>
</dbReference>
<organism evidence="2 3">
    <name type="scientific">Sinocyclocheilus anshuiensis</name>
    <dbReference type="NCBI Taxonomy" id="1608454"/>
    <lineage>
        <taxon>Eukaryota</taxon>
        <taxon>Metazoa</taxon>
        <taxon>Chordata</taxon>
        <taxon>Craniata</taxon>
        <taxon>Vertebrata</taxon>
        <taxon>Euteleostomi</taxon>
        <taxon>Actinopterygii</taxon>
        <taxon>Neopterygii</taxon>
        <taxon>Teleostei</taxon>
        <taxon>Ostariophysi</taxon>
        <taxon>Cypriniformes</taxon>
        <taxon>Cyprinidae</taxon>
        <taxon>Cyprininae</taxon>
        <taxon>Sinocyclocheilus</taxon>
    </lineage>
</organism>
<keyword evidence="3" id="KW-1185">Reference proteome</keyword>
<keyword evidence="1" id="KW-0812">Transmembrane</keyword>
<reference evidence="2" key="2">
    <citation type="submission" date="2025-09" db="UniProtKB">
        <authorList>
            <consortium name="Ensembl"/>
        </authorList>
    </citation>
    <scope>IDENTIFICATION</scope>
</reference>
<evidence type="ECO:0000313" key="2">
    <source>
        <dbReference type="Ensembl" id="ENSSANP00000080719.1"/>
    </source>
</evidence>
<dbReference type="AlphaFoldDB" id="A0A671RBL8"/>
<accession>A0A671RBL8</accession>
<dbReference type="Proteomes" id="UP000472260">
    <property type="component" value="Unassembled WGS sequence"/>
</dbReference>
<evidence type="ECO:0000313" key="3">
    <source>
        <dbReference type="Proteomes" id="UP000472260"/>
    </source>
</evidence>